<evidence type="ECO:0000256" key="2">
    <source>
        <dbReference type="ARBA" id="ARBA00022729"/>
    </source>
</evidence>
<proteinExistence type="inferred from homology"/>
<protein>
    <recommendedName>
        <fullName evidence="9">Peptidase S1 domain-containing protein</fullName>
    </recommendedName>
</protein>
<keyword evidence="1" id="KW-0479">Metal-binding</keyword>
<dbReference type="AlphaFoldDB" id="A0AAD4K0H8"/>
<keyword evidence="6" id="KW-0325">Glycoprotein</keyword>
<evidence type="ECO:0000259" key="9">
    <source>
        <dbReference type="PROSITE" id="PS50240"/>
    </source>
</evidence>
<dbReference type="InterPro" id="IPR009003">
    <property type="entry name" value="Peptidase_S1_PA"/>
</dbReference>
<dbReference type="FunFam" id="2.40.10.10:FF:000028">
    <property type="entry name" value="Serine protease easter"/>
    <property type="match status" value="1"/>
</dbReference>
<dbReference type="PRINTS" id="PR00722">
    <property type="entry name" value="CHYMOTRYPSIN"/>
</dbReference>
<evidence type="ECO:0000256" key="4">
    <source>
        <dbReference type="ARBA" id="ARBA00023145"/>
    </source>
</evidence>
<feature type="signal peptide" evidence="8">
    <location>
        <begin position="1"/>
        <end position="21"/>
    </location>
</feature>
<comment type="caution">
    <text evidence="10">The sequence shown here is derived from an EMBL/GenBank/DDBJ whole genome shotgun (WGS) entry which is preliminary data.</text>
</comment>
<keyword evidence="4" id="KW-0865">Zymogen</keyword>
<keyword evidence="11" id="KW-1185">Reference proteome</keyword>
<evidence type="ECO:0000313" key="10">
    <source>
        <dbReference type="EMBL" id="KAH8370967.1"/>
    </source>
</evidence>
<feature type="domain" description="Peptidase S1" evidence="9">
    <location>
        <begin position="46"/>
        <end position="299"/>
    </location>
</feature>
<evidence type="ECO:0000313" key="11">
    <source>
        <dbReference type="Proteomes" id="UP001200034"/>
    </source>
</evidence>
<dbReference type="PROSITE" id="PS00134">
    <property type="entry name" value="TRYPSIN_HIS"/>
    <property type="match status" value="1"/>
</dbReference>
<dbReference type="InterPro" id="IPR043504">
    <property type="entry name" value="Peptidase_S1_PA_chymotrypsin"/>
</dbReference>
<keyword evidence="3" id="KW-0106">Calcium</keyword>
<evidence type="ECO:0000256" key="7">
    <source>
        <dbReference type="ARBA" id="ARBA00024195"/>
    </source>
</evidence>
<dbReference type="SMART" id="SM00020">
    <property type="entry name" value="Tryp_SPc"/>
    <property type="match status" value="1"/>
</dbReference>
<dbReference type="EMBL" id="JAJJHW010002585">
    <property type="protein sequence ID" value="KAH8370967.1"/>
    <property type="molecule type" value="Genomic_DNA"/>
</dbReference>
<reference evidence="10" key="1">
    <citation type="journal article" date="2021" name="Mol. Ecol. Resour.">
        <title>Phylogenomic analyses of the genus Drosophila reveals genomic signals of climate adaptation.</title>
        <authorList>
            <person name="Li F."/>
            <person name="Rane R.V."/>
            <person name="Luria V."/>
            <person name="Xiong Z."/>
            <person name="Chen J."/>
            <person name="Li Z."/>
            <person name="Catullo R.A."/>
            <person name="Griffin P.C."/>
            <person name="Schiffer M."/>
            <person name="Pearce S."/>
            <person name="Lee S.F."/>
            <person name="McElroy K."/>
            <person name="Stocker A."/>
            <person name="Shirriffs J."/>
            <person name="Cockerell F."/>
            <person name="Coppin C."/>
            <person name="Sgro C.M."/>
            <person name="Karger A."/>
            <person name="Cain J.W."/>
            <person name="Weber J.A."/>
            <person name="Santpere G."/>
            <person name="Kirschner M.W."/>
            <person name="Hoffmann A.A."/>
            <person name="Oakeshott J.G."/>
            <person name="Zhang G."/>
        </authorList>
    </citation>
    <scope>NUCLEOTIDE SEQUENCE</scope>
    <source>
        <strain evidence="10">BGI-SZ-2011g</strain>
    </source>
</reference>
<feature type="chain" id="PRO_5042087670" description="Peptidase S1 domain-containing protein" evidence="8">
    <location>
        <begin position="22"/>
        <end position="303"/>
    </location>
</feature>
<dbReference type="InterPro" id="IPR001314">
    <property type="entry name" value="Peptidase_S1A"/>
</dbReference>
<dbReference type="GO" id="GO:0004252">
    <property type="term" value="F:serine-type endopeptidase activity"/>
    <property type="evidence" value="ECO:0007669"/>
    <property type="project" value="InterPro"/>
</dbReference>
<sequence length="303" mass="33612">MTSIAPLSYLLLIGCIAFGSAAELSQEGLRELQKHECGVFDKKDLALNNNEVNLGSRPWMALLKIVIKDEERIACTGTLISDQFVLTAGHCVSGFEVKLVRLGEHDRSTDLDCRTYDNKEKCLPAVEDIGVDEVIIHPDFRHSVHPNDIALVKLSRKVEIKDHIRPICLPVNAELQQKVDTLESMLLTAWGVENRDSDKLNKLREVAQANVDRAKCQESIQKHHPTIKIDPAQFCTYMNGILCHGTSGSPLSSPVEYAGKERFVQFGIVTYGETRCTTEALGVNTNVASFMPWITGVVGEKPQ</sequence>
<accession>A0AAD4K0H8</accession>
<dbReference type="Pfam" id="PF00089">
    <property type="entry name" value="Trypsin"/>
    <property type="match status" value="1"/>
</dbReference>
<dbReference type="GO" id="GO:0006508">
    <property type="term" value="P:proteolysis"/>
    <property type="evidence" value="ECO:0007669"/>
    <property type="project" value="InterPro"/>
</dbReference>
<dbReference type="InterPro" id="IPR051487">
    <property type="entry name" value="Ser/Thr_Proteases_Immune/Dev"/>
</dbReference>
<keyword evidence="5" id="KW-1015">Disulfide bond</keyword>
<evidence type="ECO:0000256" key="3">
    <source>
        <dbReference type="ARBA" id="ARBA00022837"/>
    </source>
</evidence>
<dbReference type="SUPFAM" id="SSF50494">
    <property type="entry name" value="Trypsin-like serine proteases"/>
    <property type="match status" value="1"/>
</dbReference>
<evidence type="ECO:0000256" key="5">
    <source>
        <dbReference type="ARBA" id="ARBA00023157"/>
    </source>
</evidence>
<keyword evidence="2 8" id="KW-0732">Signal</keyword>
<evidence type="ECO:0000256" key="6">
    <source>
        <dbReference type="ARBA" id="ARBA00023180"/>
    </source>
</evidence>
<dbReference type="GO" id="GO:0046872">
    <property type="term" value="F:metal ion binding"/>
    <property type="evidence" value="ECO:0007669"/>
    <property type="project" value="UniProtKB-KW"/>
</dbReference>
<dbReference type="CDD" id="cd00190">
    <property type="entry name" value="Tryp_SPc"/>
    <property type="match status" value="1"/>
</dbReference>
<dbReference type="PROSITE" id="PS50240">
    <property type="entry name" value="TRYPSIN_DOM"/>
    <property type="match status" value="1"/>
</dbReference>
<evidence type="ECO:0000256" key="1">
    <source>
        <dbReference type="ARBA" id="ARBA00022723"/>
    </source>
</evidence>
<dbReference type="PANTHER" id="PTHR24256">
    <property type="entry name" value="TRYPTASE-RELATED"/>
    <property type="match status" value="1"/>
</dbReference>
<dbReference type="Proteomes" id="UP001200034">
    <property type="component" value="Unassembled WGS sequence"/>
</dbReference>
<name>A0AAD4K0H8_9MUSC</name>
<gene>
    <name evidence="10" type="ORF">KR093_005702</name>
</gene>
<dbReference type="InterPro" id="IPR001254">
    <property type="entry name" value="Trypsin_dom"/>
</dbReference>
<comment type="similarity">
    <text evidence="7">Belongs to the peptidase S1 family. CLIP subfamily.</text>
</comment>
<dbReference type="InterPro" id="IPR018114">
    <property type="entry name" value="TRYPSIN_HIS"/>
</dbReference>
<evidence type="ECO:0000256" key="8">
    <source>
        <dbReference type="SAM" id="SignalP"/>
    </source>
</evidence>
<organism evidence="10 11">
    <name type="scientific">Drosophila rubida</name>
    <dbReference type="NCBI Taxonomy" id="30044"/>
    <lineage>
        <taxon>Eukaryota</taxon>
        <taxon>Metazoa</taxon>
        <taxon>Ecdysozoa</taxon>
        <taxon>Arthropoda</taxon>
        <taxon>Hexapoda</taxon>
        <taxon>Insecta</taxon>
        <taxon>Pterygota</taxon>
        <taxon>Neoptera</taxon>
        <taxon>Endopterygota</taxon>
        <taxon>Diptera</taxon>
        <taxon>Brachycera</taxon>
        <taxon>Muscomorpha</taxon>
        <taxon>Ephydroidea</taxon>
        <taxon>Drosophilidae</taxon>
        <taxon>Drosophila</taxon>
    </lineage>
</organism>
<dbReference type="Gene3D" id="2.40.10.10">
    <property type="entry name" value="Trypsin-like serine proteases"/>
    <property type="match status" value="2"/>
</dbReference>